<organism evidence="1 2">
    <name type="scientific">Tetranychus urticae</name>
    <name type="common">Two-spotted spider mite</name>
    <dbReference type="NCBI Taxonomy" id="32264"/>
    <lineage>
        <taxon>Eukaryota</taxon>
        <taxon>Metazoa</taxon>
        <taxon>Ecdysozoa</taxon>
        <taxon>Arthropoda</taxon>
        <taxon>Chelicerata</taxon>
        <taxon>Arachnida</taxon>
        <taxon>Acari</taxon>
        <taxon>Acariformes</taxon>
        <taxon>Trombidiformes</taxon>
        <taxon>Prostigmata</taxon>
        <taxon>Eleutherengona</taxon>
        <taxon>Raphignathae</taxon>
        <taxon>Tetranychoidea</taxon>
        <taxon>Tetranychidae</taxon>
        <taxon>Tetranychus</taxon>
    </lineage>
</organism>
<reference evidence="1" key="2">
    <citation type="submission" date="2015-06" db="UniProtKB">
        <authorList>
            <consortium name="EnsemblMetazoa"/>
        </authorList>
    </citation>
    <scope>IDENTIFICATION</scope>
</reference>
<reference evidence="2" key="1">
    <citation type="submission" date="2011-08" db="EMBL/GenBank/DDBJ databases">
        <authorList>
            <person name="Rombauts S."/>
        </authorList>
    </citation>
    <scope>NUCLEOTIDE SEQUENCE</scope>
    <source>
        <strain evidence="2">London</strain>
    </source>
</reference>
<dbReference type="EnsemblMetazoa" id="tetur08g05540.1">
    <property type="protein sequence ID" value="tetur08g05540.1"/>
    <property type="gene ID" value="tetur08g05540"/>
</dbReference>
<dbReference type="Proteomes" id="UP000015104">
    <property type="component" value="Unassembled WGS sequence"/>
</dbReference>
<name>T1KBW7_TETUR</name>
<dbReference type="HOGENOM" id="CLU_2429900_0_0_1"/>
<evidence type="ECO:0000313" key="1">
    <source>
        <dbReference type="EnsemblMetazoa" id="tetur08g05540.1"/>
    </source>
</evidence>
<sequence length="91" mass="10572">MMHMQSLLVNNLCPYVGLPVNKQKDNLTKCGNDFFCYVNVIHLIDEGVEGYIDHLNMVMKMEKHSHSFGQIYGYIFCVCYFPFDNGHYNLA</sequence>
<evidence type="ECO:0000313" key="2">
    <source>
        <dbReference type="Proteomes" id="UP000015104"/>
    </source>
</evidence>
<dbReference type="AlphaFoldDB" id="T1KBW7"/>
<keyword evidence="2" id="KW-1185">Reference proteome</keyword>
<accession>T1KBW7</accession>
<dbReference type="EMBL" id="CAEY01001956">
    <property type="status" value="NOT_ANNOTATED_CDS"/>
    <property type="molecule type" value="Genomic_DNA"/>
</dbReference>
<protein>
    <submittedName>
        <fullName evidence="1">Uncharacterized protein</fullName>
    </submittedName>
</protein>
<proteinExistence type="predicted"/>